<comment type="caution">
    <text evidence="1">The sequence shown here is derived from an EMBL/GenBank/DDBJ whole genome shotgun (WGS) entry which is preliminary data.</text>
</comment>
<gene>
    <name evidence="1" type="ORF">HETSPECPRED_004311</name>
</gene>
<dbReference type="AlphaFoldDB" id="A0A8H3F8H0"/>
<name>A0A8H3F8H0_9LECA</name>
<evidence type="ECO:0000313" key="2">
    <source>
        <dbReference type="Proteomes" id="UP000664521"/>
    </source>
</evidence>
<sequence length="363" mass="41416">MTGHTNAAMRTKKNIRDQISTHAFFGQSGLACPYGCCGHGGNANTLITREFGPYTIDGFDMHTWTTRFQALTKNLNTLIQQEETRAMVKSKEYLMPMVQGEHWASEELERFGVLVDRTSDQLLSSKEKMLIDSSKSRLLMQERTAESTGDGVQLSALKLALMQHDICELSNFTYYHFRLAAFQNIEKVFDFGVEAYKSWLTQKTAGSATKKRDPSLRQRFSVPMKFTAPGSTQNEKPKPRKRLAALAASKEMTRNCGMLVKDFQALNKAIPDEDNKPPKLPEKFFYGREPVTAKFPLALRQSLYDLFFLREILLEAKNKLQAQRTLIRTLLLVWASSGISLANKSWEWVRDHVHNMPAIQKYE</sequence>
<dbReference type="Proteomes" id="UP000664521">
    <property type="component" value="Unassembled WGS sequence"/>
</dbReference>
<proteinExistence type="predicted"/>
<accession>A0A8H3F8H0</accession>
<organism evidence="1 2">
    <name type="scientific">Heterodermia speciosa</name>
    <dbReference type="NCBI Taxonomy" id="116794"/>
    <lineage>
        <taxon>Eukaryota</taxon>
        <taxon>Fungi</taxon>
        <taxon>Dikarya</taxon>
        <taxon>Ascomycota</taxon>
        <taxon>Pezizomycotina</taxon>
        <taxon>Lecanoromycetes</taxon>
        <taxon>OSLEUM clade</taxon>
        <taxon>Lecanoromycetidae</taxon>
        <taxon>Caliciales</taxon>
        <taxon>Physciaceae</taxon>
        <taxon>Heterodermia</taxon>
    </lineage>
</organism>
<protein>
    <submittedName>
        <fullName evidence="1">Uncharacterized protein</fullName>
    </submittedName>
</protein>
<reference evidence="1" key="1">
    <citation type="submission" date="2021-03" db="EMBL/GenBank/DDBJ databases">
        <authorList>
            <person name="Tagirdzhanova G."/>
        </authorList>
    </citation>
    <scope>NUCLEOTIDE SEQUENCE</scope>
</reference>
<keyword evidence="2" id="KW-1185">Reference proteome</keyword>
<evidence type="ECO:0000313" key="1">
    <source>
        <dbReference type="EMBL" id="CAF9920607.1"/>
    </source>
</evidence>
<dbReference type="EMBL" id="CAJPDS010000026">
    <property type="protein sequence ID" value="CAF9920607.1"/>
    <property type="molecule type" value="Genomic_DNA"/>
</dbReference>
<dbReference type="OrthoDB" id="5306484at2759"/>